<dbReference type="InterPro" id="IPR006597">
    <property type="entry name" value="Sel1-like"/>
</dbReference>
<dbReference type="EMBL" id="CAJVPS010017465">
    <property type="protein sequence ID" value="CAG8693885.1"/>
    <property type="molecule type" value="Genomic_DNA"/>
</dbReference>
<dbReference type="OrthoDB" id="2384430at2759"/>
<dbReference type="Proteomes" id="UP000789508">
    <property type="component" value="Unassembled WGS sequence"/>
</dbReference>
<evidence type="ECO:0000313" key="3">
    <source>
        <dbReference type="Proteomes" id="UP000789508"/>
    </source>
</evidence>
<accession>A0A9N9EVE1</accession>
<sequence>INWFLCAAYNGNTDSQAELAQMYLYGSGTEVNRHEAFRWYEKSAVCGNTQGQMCLADCYLHGTGTERDLGAAFAWCKAASDAGNVSGKSSVGMLYAKGEGVEQDYRKAFYYFQQAANMAEERQMSNAMIPFDVAMCYQLGKGIMRDIHTSLLWHRKAHKRRNMYSPRQLDRLFKVLND</sequence>
<dbReference type="SUPFAM" id="SSF81901">
    <property type="entry name" value="HCP-like"/>
    <property type="match status" value="1"/>
</dbReference>
<protein>
    <submittedName>
        <fullName evidence="2">1800_t:CDS:1</fullName>
    </submittedName>
</protein>
<dbReference type="InterPro" id="IPR050767">
    <property type="entry name" value="Sel1_AlgK"/>
</dbReference>
<dbReference type="SMART" id="SM00671">
    <property type="entry name" value="SEL1"/>
    <property type="match status" value="4"/>
</dbReference>
<organism evidence="2 3">
    <name type="scientific">Ambispora leptoticha</name>
    <dbReference type="NCBI Taxonomy" id="144679"/>
    <lineage>
        <taxon>Eukaryota</taxon>
        <taxon>Fungi</taxon>
        <taxon>Fungi incertae sedis</taxon>
        <taxon>Mucoromycota</taxon>
        <taxon>Glomeromycotina</taxon>
        <taxon>Glomeromycetes</taxon>
        <taxon>Archaeosporales</taxon>
        <taxon>Ambisporaceae</taxon>
        <taxon>Ambispora</taxon>
    </lineage>
</organism>
<proteinExistence type="inferred from homology"/>
<feature type="non-terminal residue" evidence="2">
    <location>
        <position position="1"/>
    </location>
</feature>
<dbReference type="AlphaFoldDB" id="A0A9N9EVE1"/>
<dbReference type="InterPro" id="IPR011990">
    <property type="entry name" value="TPR-like_helical_dom_sf"/>
</dbReference>
<dbReference type="Gene3D" id="1.25.40.10">
    <property type="entry name" value="Tetratricopeptide repeat domain"/>
    <property type="match status" value="1"/>
</dbReference>
<comment type="caution">
    <text evidence="2">The sequence shown here is derived from an EMBL/GenBank/DDBJ whole genome shotgun (WGS) entry which is preliminary data.</text>
</comment>
<dbReference type="PANTHER" id="PTHR11102:SF160">
    <property type="entry name" value="ERAD-ASSOCIATED E3 UBIQUITIN-PROTEIN LIGASE COMPONENT HRD3"/>
    <property type="match status" value="1"/>
</dbReference>
<dbReference type="Pfam" id="PF08238">
    <property type="entry name" value="Sel1"/>
    <property type="match status" value="5"/>
</dbReference>
<comment type="similarity">
    <text evidence="1">Belongs to the sel-1 family.</text>
</comment>
<dbReference type="PANTHER" id="PTHR11102">
    <property type="entry name" value="SEL-1-LIKE PROTEIN"/>
    <property type="match status" value="1"/>
</dbReference>
<evidence type="ECO:0000313" key="2">
    <source>
        <dbReference type="EMBL" id="CAG8693885.1"/>
    </source>
</evidence>
<gene>
    <name evidence="2" type="ORF">ALEPTO_LOCUS11307</name>
</gene>
<name>A0A9N9EVE1_9GLOM</name>
<keyword evidence="3" id="KW-1185">Reference proteome</keyword>
<reference evidence="2" key="1">
    <citation type="submission" date="2021-06" db="EMBL/GenBank/DDBJ databases">
        <authorList>
            <person name="Kallberg Y."/>
            <person name="Tangrot J."/>
            <person name="Rosling A."/>
        </authorList>
    </citation>
    <scope>NUCLEOTIDE SEQUENCE</scope>
    <source>
        <strain evidence="2">FL130A</strain>
    </source>
</reference>
<evidence type="ECO:0000256" key="1">
    <source>
        <dbReference type="ARBA" id="ARBA00038101"/>
    </source>
</evidence>